<dbReference type="EMBL" id="JABAYA010000047">
    <property type="protein sequence ID" value="KAF7727916.1"/>
    <property type="molecule type" value="Genomic_DNA"/>
</dbReference>
<evidence type="ECO:0000256" key="5">
    <source>
        <dbReference type="ARBA" id="ARBA00022490"/>
    </source>
</evidence>
<comment type="similarity">
    <text evidence="2">Belongs to the NST1 family.</text>
</comment>
<dbReference type="GO" id="GO:0005737">
    <property type="term" value="C:cytoplasm"/>
    <property type="evidence" value="ECO:0007669"/>
    <property type="project" value="UniProtKB-SubCell"/>
</dbReference>
<evidence type="ECO:0000313" key="9">
    <source>
        <dbReference type="Proteomes" id="UP000605846"/>
    </source>
</evidence>
<dbReference type="PANTHER" id="PTHR47574">
    <property type="entry name" value="CANCER-RELATED REGULATOR OF ACTIN DYNAMICS"/>
    <property type="match status" value="1"/>
</dbReference>
<evidence type="ECO:0000256" key="7">
    <source>
        <dbReference type="SAM" id="MobiDB-lite"/>
    </source>
</evidence>
<name>A0A8H7BYA5_9FUNG</name>
<reference evidence="8" key="1">
    <citation type="submission" date="2020-01" db="EMBL/GenBank/DDBJ databases">
        <title>Genome Sequencing of Three Apophysomyces-Like Fungal Strains Confirms a Novel Fungal Genus in the Mucoromycota with divergent Burkholderia-like Endosymbiotic Bacteria.</title>
        <authorList>
            <person name="Stajich J.E."/>
            <person name="Macias A.M."/>
            <person name="Carter-House D."/>
            <person name="Lovett B."/>
            <person name="Kasson L.R."/>
            <person name="Berry K."/>
            <person name="Grigoriev I."/>
            <person name="Chang Y."/>
            <person name="Spatafora J."/>
            <person name="Kasson M.T."/>
        </authorList>
    </citation>
    <scope>NUCLEOTIDE SEQUENCE</scope>
    <source>
        <strain evidence="8">NRRL A-21654</strain>
    </source>
</reference>
<dbReference type="AlphaFoldDB" id="A0A8H7BYA5"/>
<protein>
    <recommendedName>
        <fullName evidence="4">Stress response protein NST1</fullName>
    </recommendedName>
    <alternativeName>
        <fullName evidence="3">Stress response protein nst1</fullName>
    </alternativeName>
</protein>
<feature type="compositionally biased region" description="Basic and acidic residues" evidence="7">
    <location>
        <begin position="409"/>
        <end position="423"/>
    </location>
</feature>
<feature type="compositionally biased region" description="Acidic residues" evidence="7">
    <location>
        <begin position="330"/>
        <end position="358"/>
    </location>
</feature>
<feature type="compositionally biased region" description="Basic residues" evidence="7">
    <location>
        <begin position="33"/>
        <end position="43"/>
    </location>
</feature>
<feature type="compositionally biased region" description="Basic and acidic residues" evidence="7">
    <location>
        <begin position="431"/>
        <end position="562"/>
    </location>
</feature>
<dbReference type="GO" id="GO:2000813">
    <property type="term" value="P:negative regulation of barbed-end actin filament capping"/>
    <property type="evidence" value="ECO:0007669"/>
    <property type="project" value="TreeGrafter"/>
</dbReference>
<evidence type="ECO:0000256" key="6">
    <source>
        <dbReference type="ARBA" id="ARBA00023054"/>
    </source>
</evidence>
<feature type="compositionally biased region" description="Pro residues" evidence="7">
    <location>
        <begin position="977"/>
        <end position="987"/>
    </location>
</feature>
<sequence length="1027" mass="116458">MTPVEVSKDNAHRLQPSTDDHGTMTQEHSCTSNKKKKKKKNKSKISPDVEHDHNDNKSPHWLVESHSTVSRAKPSDGFWTSMSNTEERQRIREFWLQLGEDERRSLVKVEKEAVLRKMKEQQKHSCNCSCRTAIEDELEVLYDAYYEELEQYANHQQQTRLCGGSSTLYGTYSASDALYEGDFEDTDNLDEDEAEHDEDDEDEDNEEYDGVYDDDDDAVSQSDHSDIPSDAGRNSYGDVSHYTTSEITRHTQLSRTASIANGEQFNFGNSLTVKGMAPSLQSCSQLKQLMNITTGGILTVADDLLKNDGKKFLDMMERLAERRMQKEDEVNLEQGEEYYDDDDEDDEAYEEEEEEDARTEEQRMEEGRKMFQIFAARMFEQRVLAAYREKVSRERQQRLIQELEEEDRLRQERELKKQKDKERKKDKKRQIKQEKEKERLAREAQRQAEEAAAKAEKERKLEEERQRQEQERLRKEKERRQKEEQRLRKEEEKRRRLKEERERNAEKERKRKEKEQQERREREEKERQQKQEMERKKLEEKAKTEKQNAARRQQEERQKAETTAKTTSTPSGAVAFESANASISMPEASSSAGSTSGIHPPPSDEMRQRKLMDALIGSSRGPNASMFADGRVMGVDMHTLRSAGTAARPSHVLLPPNGLPNLEILQGLPTTPLMSPGSDFGNIRCERENTNPASPTNSGSLAGNIGMLPIGNLGASVLETKSAAKPAVRAPVHIAPIGQPVNGRRTSSTTAPIGSPVSSGAHRASSDSIAVTTAEEPRPSAIKRPSATGESDPGHSFFSNFLFGEPNRDHRPIPMLQPEHDTRLRGQIDSPLDRRYSIETGGLNWTNGWTASTALSNDVHGRLFGDVLADRNSLILERAKTAYLKLNEITQAKYFVGPPQFHTLVQLHRMMTDMYYDNPVDIRELYELIVSPLSGFQCLNHAVHGCIVRLEANIPFSVMEDTTLRANLPRNSILSPPFTPHPLPPSSQSPQTSVPLPPAPLPLPLASATNPLQQQLKGNAPLFGGMS</sequence>
<dbReference type="InterPro" id="IPR052853">
    <property type="entry name" value="Actin_dynamics_regulator"/>
</dbReference>
<comment type="subcellular location">
    <subcellularLocation>
        <location evidence="1">Cytoplasm</location>
    </subcellularLocation>
</comment>
<feature type="compositionally biased region" description="Polar residues" evidence="7">
    <location>
        <begin position="579"/>
        <end position="597"/>
    </location>
</feature>
<evidence type="ECO:0000256" key="3">
    <source>
        <dbReference type="ARBA" id="ARBA00015112"/>
    </source>
</evidence>
<evidence type="ECO:0000313" key="8">
    <source>
        <dbReference type="EMBL" id="KAF7727916.1"/>
    </source>
</evidence>
<feature type="compositionally biased region" description="Basic and acidic residues" evidence="7">
    <location>
        <begin position="1"/>
        <end position="22"/>
    </location>
</feature>
<feature type="compositionally biased region" description="Basic and acidic residues" evidence="7">
    <location>
        <begin position="45"/>
        <end position="58"/>
    </location>
</feature>
<evidence type="ECO:0000256" key="1">
    <source>
        <dbReference type="ARBA" id="ARBA00004496"/>
    </source>
</evidence>
<dbReference type="Proteomes" id="UP000605846">
    <property type="component" value="Unassembled WGS sequence"/>
</dbReference>
<accession>A0A8H7BYA5</accession>
<feature type="region of interest" description="Disordered" evidence="7">
    <location>
        <begin position="324"/>
        <end position="365"/>
    </location>
</feature>
<dbReference type="GO" id="GO:0030277">
    <property type="term" value="P:maintenance of gastrointestinal epithelium"/>
    <property type="evidence" value="ECO:0007669"/>
    <property type="project" value="TreeGrafter"/>
</dbReference>
<keyword evidence="9" id="KW-1185">Reference proteome</keyword>
<feature type="region of interest" description="Disordered" evidence="7">
    <location>
        <begin position="737"/>
        <end position="796"/>
    </location>
</feature>
<feature type="region of interest" description="Disordered" evidence="7">
    <location>
        <begin position="183"/>
        <end position="239"/>
    </location>
</feature>
<dbReference type="Pfam" id="PF13945">
    <property type="entry name" value="NST1"/>
    <property type="match status" value="1"/>
</dbReference>
<dbReference type="PANTHER" id="PTHR47574:SF3">
    <property type="entry name" value="CAPPING PROTEIN-INHIBITING REGULATOR OF ACTIN DYNAMICS"/>
    <property type="match status" value="1"/>
</dbReference>
<dbReference type="InterPro" id="IPR025279">
    <property type="entry name" value="NST1"/>
</dbReference>
<feature type="compositionally biased region" description="Polar residues" evidence="7">
    <location>
        <begin position="744"/>
        <end position="758"/>
    </location>
</feature>
<gene>
    <name evidence="8" type="primary">NST1_2</name>
    <name evidence="8" type="ORF">EC973_006915</name>
</gene>
<feature type="region of interest" description="Disordered" evidence="7">
    <location>
        <begin position="1"/>
        <end position="81"/>
    </location>
</feature>
<feature type="region of interest" description="Disordered" evidence="7">
    <location>
        <begin position="409"/>
        <end position="605"/>
    </location>
</feature>
<evidence type="ECO:0000256" key="4">
    <source>
        <dbReference type="ARBA" id="ARBA00020733"/>
    </source>
</evidence>
<keyword evidence="5" id="KW-0963">Cytoplasm</keyword>
<evidence type="ECO:0000256" key="2">
    <source>
        <dbReference type="ARBA" id="ARBA00007112"/>
    </source>
</evidence>
<feature type="compositionally biased region" description="Acidic residues" evidence="7">
    <location>
        <begin position="183"/>
        <end position="218"/>
    </location>
</feature>
<organism evidence="8 9">
    <name type="scientific">Apophysomyces ossiformis</name>
    <dbReference type="NCBI Taxonomy" id="679940"/>
    <lineage>
        <taxon>Eukaryota</taxon>
        <taxon>Fungi</taxon>
        <taxon>Fungi incertae sedis</taxon>
        <taxon>Mucoromycota</taxon>
        <taxon>Mucoromycotina</taxon>
        <taxon>Mucoromycetes</taxon>
        <taxon>Mucorales</taxon>
        <taxon>Mucorineae</taxon>
        <taxon>Mucoraceae</taxon>
        <taxon>Apophysomyces</taxon>
    </lineage>
</organism>
<dbReference type="OrthoDB" id="21629at2759"/>
<proteinExistence type="inferred from homology"/>
<comment type="caution">
    <text evidence="8">The sequence shown here is derived from an EMBL/GenBank/DDBJ whole genome shotgun (WGS) entry which is preliminary data.</text>
</comment>
<feature type="region of interest" description="Disordered" evidence="7">
    <location>
        <begin position="975"/>
        <end position="1006"/>
    </location>
</feature>
<keyword evidence="6" id="KW-0175">Coiled coil</keyword>